<dbReference type="AlphaFoldDB" id="A0AAD7ZUT2"/>
<dbReference type="EMBL" id="JASPKZ010007153">
    <property type="protein sequence ID" value="KAJ9586487.1"/>
    <property type="molecule type" value="Genomic_DNA"/>
</dbReference>
<evidence type="ECO:0000313" key="2">
    <source>
        <dbReference type="Proteomes" id="UP001233999"/>
    </source>
</evidence>
<feature type="non-terminal residue" evidence="1">
    <location>
        <position position="1"/>
    </location>
</feature>
<evidence type="ECO:0000313" key="1">
    <source>
        <dbReference type="EMBL" id="KAJ9586487.1"/>
    </source>
</evidence>
<reference evidence="1" key="2">
    <citation type="submission" date="2023-05" db="EMBL/GenBank/DDBJ databases">
        <authorList>
            <person name="Fouks B."/>
        </authorList>
    </citation>
    <scope>NUCLEOTIDE SEQUENCE</scope>
    <source>
        <strain evidence="1">Stay&amp;Tobe</strain>
        <tissue evidence="1">Testes</tissue>
    </source>
</reference>
<gene>
    <name evidence="1" type="ORF">L9F63_019887</name>
</gene>
<proteinExistence type="predicted"/>
<name>A0AAD7ZUT2_DIPPU</name>
<keyword evidence="2" id="KW-1185">Reference proteome</keyword>
<reference evidence="1" key="1">
    <citation type="journal article" date="2023" name="IScience">
        <title>Live-bearing cockroach genome reveals convergent evolutionary mechanisms linked to viviparity in insects and beyond.</title>
        <authorList>
            <person name="Fouks B."/>
            <person name="Harrison M.C."/>
            <person name="Mikhailova A.A."/>
            <person name="Marchal E."/>
            <person name="English S."/>
            <person name="Carruthers M."/>
            <person name="Jennings E.C."/>
            <person name="Chiamaka E.L."/>
            <person name="Frigard R.A."/>
            <person name="Pippel M."/>
            <person name="Attardo G.M."/>
            <person name="Benoit J.B."/>
            <person name="Bornberg-Bauer E."/>
            <person name="Tobe S.S."/>
        </authorList>
    </citation>
    <scope>NUCLEOTIDE SEQUENCE</scope>
    <source>
        <strain evidence="1">Stay&amp;Tobe</strain>
    </source>
</reference>
<feature type="non-terminal residue" evidence="1">
    <location>
        <position position="50"/>
    </location>
</feature>
<organism evidence="1 2">
    <name type="scientific">Diploptera punctata</name>
    <name type="common">Pacific beetle cockroach</name>
    <dbReference type="NCBI Taxonomy" id="6984"/>
    <lineage>
        <taxon>Eukaryota</taxon>
        <taxon>Metazoa</taxon>
        <taxon>Ecdysozoa</taxon>
        <taxon>Arthropoda</taxon>
        <taxon>Hexapoda</taxon>
        <taxon>Insecta</taxon>
        <taxon>Pterygota</taxon>
        <taxon>Neoptera</taxon>
        <taxon>Polyneoptera</taxon>
        <taxon>Dictyoptera</taxon>
        <taxon>Blattodea</taxon>
        <taxon>Blaberoidea</taxon>
        <taxon>Blaberidae</taxon>
        <taxon>Diplopterinae</taxon>
        <taxon>Diploptera</taxon>
    </lineage>
</organism>
<sequence>KSLLVQANRLFCDYTNCWPVSSHRFGIVSRRNSLLWYLIAGDSNHNLKWL</sequence>
<protein>
    <submittedName>
        <fullName evidence="1">Uncharacterized protein</fullName>
    </submittedName>
</protein>
<dbReference type="Proteomes" id="UP001233999">
    <property type="component" value="Unassembled WGS sequence"/>
</dbReference>
<accession>A0AAD7ZUT2</accession>
<comment type="caution">
    <text evidence="1">The sequence shown here is derived from an EMBL/GenBank/DDBJ whole genome shotgun (WGS) entry which is preliminary data.</text>
</comment>